<evidence type="ECO:0000256" key="1">
    <source>
        <dbReference type="PROSITE-ProRule" id="PRU00182"/>
    </source>
</evidence>
<sequence>MNEVRIKDAYIKLDQALKLSGACDLGSDAKYAIQGGKVSVNGEVEERRGRKLHPGDCFSFDGHDYRIVGA</sequence>
<comment type="caution">
    <text evidence="2">The sequence shown here is derived from an EMBL/GenBank/DDBJ whole genome shotgun (WGS) entry which is preliminary data.</text>
</comment>
<keyword evidence="1" id="KW-0694">RNA-binding</keyword>
<dbReference type="AlphaFoldDB" id="A0AA36Y5X5"/>
<proteinExistence type="predicted"/>
<accession>A0AA36Y5X5</accession>
<dbReference type="GeneID" id="86941856"/>
<evidence type="ECO:0000313" key="3">
    <source>
        <dbReference type="Proteomes" id="UP000018466"/>
    </source>
</evidence>
<dbReference type="RefSeq" id="WP_009532961.1">
    <property type="nucleotide sequence ID" value="NZ_CAUOLT010000047.1"/>
</dbReference>
<dbReference type="InterPro" id="IPR036986">
    <property type="entry name" value="S4_RNA-bd_sf"/>
</dbReference>
<dbReference type="SUPFAM" id="SSF55174">
    <property type="entry name" value="Alpha-L RNA-binding motif"/>
    <property type="match status" value="1"/>
</dbReference>
<organism evidence="2 3">
    <name type="scientific">Stomatobaculum longum</name>
    <dbReference type="NCBI Taxonomy" id="796942"/>
    <lineage>
        <taxon>Bacteria</taxon>
        <taxon>Bacillati</taxon>
        <taxon>Bacillota</taxon>
        <taxon>Clostridia</taxon>
        <taxon>Lachnospirales</taxon>
        <taxon>Lachnospiraceae</taxon>
        <taxon>Stomatobaculum</taxon>
    </lineage>
</organism>
<dbReference type="Proteomes" id="UP000018466">
    <property type="component" value="Unassembled WGS sequence"/>
</dbReference>
<dbReference type="GO" id="GO:0003723">
    <property type="term" value="F:RNA binding"/>
    <property type="evidence" value="ECO:0007669"/>
    <property type="project" value="UniProtKB-KW"/>
</dbReference>
<dbReference type="Gene3D" id="3.10.290.10">
    <property type="entry name" value="RNA-binding S4 domain"/>
    <property type="match status" value="1"/>
</dbReference>
<dbReference type="CDD" id="cd00165">
    <property type="entry name" value="S4"/>
    <property type="match status" value="1"/>
</dbReference>
<dbReference type="Pfam" id="PF13275">
    <property type="entry name" value="S4_2"/>
    <property type="match status" value="1"/>
</dbReference>
<name>A0AA36Y5X5_9FIRM</name>
<dbReference type="PROSITE" id="PS50889">
    <property type="entry name" value="S4"/>
    <property type="match status" value="1"/>
</dbReference>
<keyword evidence="3" id="KW-1185">Reference proteome</keyword>
<protein>
    <recommendedName>
        <fullName evidence="4">RNA-binding S4 domain-containing protein</fullName>
    </recommendedName>
</protein>
<reference evidence="2 3" key="1">
    <citation type="submission" date="2011-10" db="EMBL/GenBank/DDBJ databases">
        <title>The Genome Sequence of Lachnospiraceae bacterium ACC2.</title>
        <authorList>
            <consortium name="The Broad Institute Genome Sequencing Platform"/>
            <person name="Earl A."/>
            <person name="Ward D."/>
            <person name="Feldgarden M."/>
            <person name="Gevers D."/>
            <person name="Sizova M."/>
            <person name="Hazen A."/>
            <person name="Epstein S."/>
            <person name="Young S.K."/>
            <person name="Zeng Q."/>
            <person name="Gargeya S."/>
            <person name="Fitzgerald M."/>
            <person name="Haas B."/>
            <person name="Abouelleil A."/>
            <person name="Alvarado L."/>
            <person name="Arachchi H.M."/>
            <person name="Berlin A."/>
            <person name="Brown A."/>
            <person name="Chapman S.B."/>
            <person name="Chen Z."/>
            <person name="Dunbar C."/>
            <person name="Freedman E."/>
            <person name="Gearin G."/>
            <person name="Goldberg J."/>
            <person name="Griggs A."/>
            <person name="Gujja S."/>
            <person name="Heiman D."/>
            <person name="Howarth C."/>
            <person name="Larson L."/>
            <person name="Lui A."/>
            <person name="MacDonald P.J.P."/>
            <person name="Montmayeur A."/>
            <person name="Murphy C."/>
            <person name="Neiman D."/>
            <person name="Pearson M."/>
            <person name="Priest M."/>
            <person name="Roberts A."/>
            <person name="Saif S."/>
            <person name="Shea T."/>
            <person name="Shenoy N."/>
            <person name="Sisk P."/>
            <person name="Stolte C."/>
            <person name="Sykes S."/>
            <person name="Wortman J."/>
            <person name="Nusbaum C."/>
            <person name="Birren B."/>
        </authorList>
    </citation>
    <scope>NUCLEOTIDE SEQUENCE [LARGE SCALE GENOMIC DNA]</scope>
    <source>
        <strain evidence="2 3">ACC2</strain>
    </source>
</reference>
<dbReference type="EMBL" id="AGEL01000006">
    <property type="protein sequence ID" value="EHO17529.1"/>
    <property type="molecule type" value="Genomic_DNA"/>
</dbReference>
<evidence type="ECO:0008006" key="4">
    <source>
        <dbReference type="Google" id="ProtNLM"/>
    </source>
</evidence>
<evidence type="ECO:0000313" key="2">
    <source>
        <dbReference type="EMBL" id="EHO17529.1"/>
    </source>
</evidence>
<gene>
    <name evidence="2" type="ORF">HMPREF9623_01128</name>
</gene>